<dbReference type="AlphaFoldDB" id="A0A152A7Q0"/>
<evidence type="ECO:0000313" key="3">
    <source>
        <dbReference type="EMBL" id="KYR02262.1"/>
    </source>
</evidence>
<accession>A0A152A7Q0</accession>
<dbReference type="GO" id="GO:0007010">
    <property type="term" value="P:cytoskeleton organization"/>
    <property type="evidence" value="ECO:0007669"/>
    <property type="project" value="InterPro"/>
</dbReference>
<feature type="region of interest" description="Disordered" evidence="1">
    <location>
        <begin position="48"/>
        <end position="178"/>
    </location>
</feature>
<proteinExistence type="predicted"/>
<gene>
    <name evidence="3" type="ORF">DLAC_01093</name>
</gene>
<feature type="compositionally biased region" description="Low complexity" evidence="1">
    <location>
        <begin position="89"/>
        <end position="143"/>
    </location>
</feature>
<dbReference type="SMART" id="SM00153">
    <property type="entry name" value="VHP"/>
    <property type="match status" value="1"/>
</dbReference>
<dbReference type="OrthoDB" id="28894at2759"/>
<feature type="domain" description="HP" evidence="2">
    <location>
        <begin position="180"/>
        <end position="249"/>
    </location>
</feature>
<keyword evidence="4" id="KW-1185">Reference proteome</keyword>
<dbReference type="Pfam" id="PF02209">
    <property type="entry name" value="VHP"/>
    <property type="match status" value="1"/>
</dbReference>
<organism evidence="3 4">
    <name type="scientific">Tieghemostelium lacteum</name>
    <name type="common">Slime mold</name>
    <name type="synonym">Dictyostelium lacteum</name>
    <dbReference type="NCBI Taxonomy" id="361077"/>
    <lineage>
        <taxon>Eukaryota</taxon>
        <taxon>Amoebozoa</taxon>
        <taxon>Evosea</taxon>
        <taxon>Eumycetozoa</taxon>
        <taxon>Dictyostelia</taxon>
        <taxon>Dictyosteliales</taxon>
        <taxon>Raperosteliaceae</taxon>
        <taxon>Tieghemostelium</taxon>
    </lineage>
</organism>
<dbReference type="Proteomes" id="UP000076078">
    <property type="component" value="Unassembled WGS sequence"/>
</dbReference>
<dbReference type="OMA" id="CTRDEFN"/>
<evidence type="ECO:0000259" key="2">
    <source>
        <dbReference type="PROSITE" id="PS51089"/>
    </source>
</evidence>
<feature type="compositionally biased region" description="Low complexity" evidence="1">
    <location>
        <begin position="151"/>
        <end position="169"/>
    </location>
</feature>
<dbReference type="PRINTS" id="PR01217">
    <property type="entry name" value="PRICHEXTENSN"/>
</dbReference>
<sequence length="269" mass="28996">MSLSEEVYQLKKDLNQMTDLAKLVQETLLIKKELEAIKKEAERVQSEIAKAKNAPQATSTHNTPVSLTKTPTVVPPPNHAPVSLTKTSPPTQTPVATKPATTTPTPVATKPVTTTPTPKPVTSTPTPVATKPVTTGPTSTPKPVTTPSPVKPTTTTSTPTTTTATKAPVFNSAPSSTTKPVALNVNPQIKTIVDNVKAKSKVDKTMDPTKLEAYLTEADFLVALGCTRDEFNKLPKWKQDSKKKEISIYVCNNINNSIYYVNKTKIIDI</sequence>
<reference evidence="3 4" key="1">
    <citation type="submission" date="2015-12" db="EMBL/GenBank/DDBJ databases">
        <title>Dictyostelia acquired genes for synthesis and detection of signals that induce cell-type specialization by lateral gene transfer from prokaryotes.</title>
        <authorList>
            <person name="Gloeckner G."/>
            <person name="Schaap P."/>
        </authorList>
    </citation>
    <scope>NUCLEOTIDE SEQUENCE [LARGE SCALE GENOMIC DNA]</scope>
    <source>
        <strain evidence="3 4">TK</strain>
    </source>
</reference>
<dbReference type="STRING" id="361077.A0A152A7Q0"/>
<evidence type="ECO:0000256" key="1">
    <source>
        <dbReference type="SAM" id="MobiDB-lite"/>
    </source>
</evidence>
<dbReference type="InParanoid" id="A0A152A7Q0"/>
<dbReference type="InterPro" id="IPR003128">
    <property type="entry name" value="Villin_headpiece"/>
</dbReference>
<protein>
    <submittedName>
        <fullName evidence="3">Villin headpiece (VHP) domain-containing protein</fullName>
    </submittedName>
</protein>
<feature type="compositionally biased region" description="Polar residues" evidence="1">
    <location>
        <begin position="55"/>
        <end position="71"/>
    </location>
</feature>
<name>A0A152A7Q0_TIELA</name>
<dbReference type="PROSITE" id="PS51089">
    <property type="entry name" value="HP"/>
    <property type="match status" value="1"/>
</dbReference>
<dbReference type="Gene3D" id="1.10.950.10">
    <property type="entry name" value="Villin headpiece domain"/>
    <property type="match status" value="1"/>
</dbReference>
<dbReference type="GO" id="GO:0003779">
    <property type="term" value="F:actin binding"/>
    <property type="evidence" value="ECO:0007669"/>
    <property type="project" value="InterPro"/>
</dbReference>
<comment type="caution">
    <text evidence="3">The sequence shown here is derived from an EMBL/GenBank/DDBJ whole genome shotgun (WGS) entry which is preliminary data.</text>
</comment>
<evidence type="ECO:0000313" key="4">
    <source>
        <dbReference type="Proteomes" id="UP000076078"/>
    </source>
</evidence>
<dbReference type="InterPro" id="IPR036886">
    <property type="entry name" value="Villin_headpiece_dom_sf"/>
</dbReference>
<dbReference type="SUPFAM" id="SSF47050">
    <property type="entry name" value="VHP, Villin headpiece domain"/>
    <property type="match status" value="1"/>
</dbReference>
<dbReference type="EMBL" id="LODT01000004">
    <property type="protein sequence ID" value="KYR02262.1"/>
    <property type="molecule type" value="Genomic_DNA"/>
</dbReference>